<sequence length="124" mass="14044">MLQELANLLIPAPEFSIRPNTVHGDEIVLRGQPFTEDDGEWLDRSVVEGLLRDPDVQPVLIGRFEDRGVGAHRFDGRSRVWRPFVLANYIRDDGYPPAGSDECLVAYRWTSPTGKALLVFEFDC</sequence>
<proteinExistence type="predicted"/>
<keyword evidence="2" id="KW-1185">Reference proteome</keyword>
<protein>
    <submittedName>
        <fullName evidence="1">Uncharacterized protein</fullName>
    </submittedName>
</protein>
<dbReference type="RefSeq" id="WP_343964384.1">
    <property type="nucleotide sequence ID" value="NZ_BAAAHK010000002.1"/>
</dbReference>
<dbReference type="Proteomes" id="UP001500542">
    <property type="component" value="Unassembled WGS sequence"/>
</dbReference>
<name>A0ABP3ZTI0_9ACTN</name>
<evidence type="ECO:0000313" key="2">
    <source>
        <dbReference type="Proteomes" id="UP001500542"/>
    </source>
</evidence>
<comment type="caution">
    <text evidence="1">The sequence shown here is derived from an EMBL/GenBank/DDBJ whole genome shotgun (WGS) entry which is preliminary data.</text>
</comment>
<gene>
    <name evidence="1" type="ORF">GCM10009554_05350</name>
</gene>
<reference evidence="2" key="1">
    <citation type="journal article" date="2019" name="Int. J. Syst. Evol. Microbiol.">
        <title>The Global Catalogue of Microorganisms (GCM) 10K type strain sequencing project: providing services to taxonomists for standard genome sequencing and annotation.</title>
        <authorList>
            <consortium name="The Broad Institute Genomics Platform"/>
            <consortium name="The Broad Institute Genome Sequencing Center for Infectious Disease"/>
            <person name="Wu L."/>
            <person name="Ma J."/>
        </authorList>
    </citation>
    <scope>NUCLEOTIDE SEQUENCE [LARGE SCALE GENOMIC DNA]</scope>
    <source>
        <strain evidence="2">JCM 10977</strain>
    </source>
</reference>
<organism evidence="1 2">
    <name type="scientific">Kribbella koreensis</name>
    <dbReference type="NCBI Taxonomy" id="57909"/>
    <lineage>
        <taxon>Bacteria</taxon>
        <taxon>Bacillati</taxon>
        <taxon>Actinomycetota</taxon>
        <taxon>Actinomycetes</taxon>
        <taxon>Propionibacteriales</taxon>
        <taxon>Kribbellaceae</taxon>
        <taxon>Kribbella</taxon>
    </lineage>
</organism>
<evidence type="ECO:0000313" key="1">
    <source>
        <dbReference type="EMBL" id="GAA0925682.1"/>
    </source>
</evidence>
<accession>A0ABP3ZTI0</accession>
<dbReference type="EMBL" id="BAAAHK010000002">
    <property type="protein sequence ID" value="GAA0925682.1"/>
    <property type="molecule type" value="Genomic_DNA"/>
</dbReference>